<dbReference type="Proteomes" id="UP000789375">
    <property type="component" value="Unassembled WGS sequence"/>
</dbReference>
<organism evidence="5 6">
    <name type="scientific">Funneliformis mosseae</name>
    <name type="common">Endomycorrhizal fungus</name>
    <name type="synonym">Glomus mosseae</name>
    <dbReference type="NCBI Taxonomy" id="27381"/>
    <lineage>
        <taxon>Eukaryota</taxon>
        <taxon>Fungi</taxon>
        <taxon>Fungi incertae sedis</taxon>
        <taxon>Mucoromycota</taxon>
        <taxon>Glomeromycotina</taxon>
        <taxon>Glomeromycetes</taxon>
        <taxon>Glomerales</taxon>
        <taxon>Glomeraceae</taxon>
        <taxon>Funneliformis</taxon>
    </lineage>
</organism>
<comment type="caution">
    <text evidence="5">The sequence shown here is derived from an EMBL/GenBank/DDBJ whole genome shotgun (WGS) entry which is preliminary data.</text>
</comment>
<reference evidence="5" key="1">
    <citation type="submission" date="2021-06" db="EMBL/GenBank/DDBJ databases">
        <authorList>
            <person name="Kallberg Y."/>
            <person name="Tangrot J."/>
            <person name="Rosling A."/>
        </authorList>
    </citation>
    <scope>NUCLEOTIDE SEQUENCE</scope>
    <source>
        <strain evidence="5">87-6 pot B 2015</strain>
    </source>
</reference>
<name>A0A9N9DH02_FUNMO</name>
<protein>
    <submittedName>
        <fullName evidence="5">14475_t:CDS:1</fullName>
    </submittedName>
</protein>
<sequence length="83" mass="9877">NAIRKSTLVTIDKKMKVFQFREIIRKHKENHFNDIKADADQLILWKVQISTNDMNLETEIHANDVKKEFRGEELNPFKILLII</sequence>
<proteinExistence type="predicted"/>
<dbReference type="EMBL" id="CAJVPP010003673">
    <property type="protein sequence ID" value="CAG8634720.1"/>
    <property type="molecule type" value="Genomic_DNA"/>
</dbReference>
<dbReference type="Pfam" id="PF20147">
    <property type="entry name" value="Crinkler"/>
    <property type="match status" value="1"/>
</dbReference>
<accession>A0A9N9DH02</accession>
<keyword evidence="6" id="KW-1185">Reference proteome</keyword>
<dbReference type="AlphaFoldDB" id="A0A9N9DH02"/>
<keyword evidence="3" id="KW-0964">Secreted</keyword>
<evidence type="ECO:0000313" key="6">
    <source>
        <dbReference type="Proteomes" id="UP000789375"/>
    </source>
</evidence>
<gene>
    <name evidence="5" type="ORF">FMOSSE_LOCUS10672</name>
</gene>
<dbReference type="GO" id="GO:0043657">
    <property type="term" value="C:host cell"/>
    <property type="evidence" value="ECO:0007669"/>
    <property type="project" value="UniProtKB-SubCell"/>
</dbReference>
<feature type="domain" description="Crinkler effector protein N-terminal" evidence="4">
    <location>
        <begin position="8"/>
        <end position="67"/>
    </location>
</feature>
<dbReference type="GO" id="GO:0005576">
    <property type="term" value="C:extracellular region"/>
    <property type="evidence" value="ECO:0007669"/>
    <property type="project" value="UniProtKB-SubCell"/>
</dbReference>
<evidence type="ECO:0000256" key="3">
    <source>
        <dbReference type="ARBA" id="ARBA00022525"/>
    </source>
</evidence>
<evidence type="ECO:0000259" key="4">
    <source>
        <dbReference type="Pfam" id="PF20147"/>
    </source>
</evidence>
<evidence type="ECO:0000256" key="2">
    <source>
        <dbReference type="ARBA" id="ARBA00004613"/>
    </source>
</evidence>
<feature type="non-terminal residue" evidence="5">
    <location>
        <position position="1"/>
    </location>
</feature>
<comment type="subcellular location">
    <subcellularLocation>
        <location evidence="1">Host cell</location>
    </subcellularLocation>
    <subcellularLocation>
        <location evidence="2">Secreted</location>
    </subcellularLocation>
</comment>
<evidence type="ECO:0000313" key="5">
    <source>
        <dbReference type="EMBL" id="CAG8634720.1"/>
    </source>
</evidence>
<dbReference type="InterPro" id="IPR045379">
    <property type="entry name" value="Crinkler_N"/>
</dbReference>
<evidence type="ECO:0000256" key="1">
    <source>
        <dbReference type="ARBA" id="ARBA00004340"/>
    </source>
</evidence>